<reference evidence="4" key="2">
    <citation type="submission" date="2020-05" db="UniProtKB">
        <authorList>
            <consortium name="EnsemblMetazoa"/>
        </authorList>
    </citation>
    <scope>IDENTIFICATION</scope>
    <source>
        <strain evidence="4">wikel</strain>
    </source>
</reference>
<keyword evidence="5" id="KW-1185">Reference proteome</keyword>
<keyword evidence="2" id="KW-1133">Transmembrane helix</keyword>
<evidence type="ECO:0000313" key="5">
    <source>
        <dbReference type="Proteomes" id="UP000001555"/>
    </source>
</evidence>
<reference evidence="3 5" key="1">
    <citation type="submission" date="2008-03" db="EMBL/GenBank/DDBJ databases">
        <title>Annotation of Ixodes scapularis.</title>
        <authorList>
            <consortium name="Ixodes scapularis Genome Project Consortium"/>
            <person name="Caler E."/>
            <person name="Hannick L.I."/>
            <person name="Bidwell S."/>
            <person name="Joardar V."/>
            <person name="Thiagarajan M."/>
            <person name="Amedeo P."/>
            <person name="Galinsky K.J."/>
            <person name="Schobel S."/>
            <person name="Inman J."/>
            <person name="Hostetler J."/>
            <person name="Miller J."/>
            <person name="Hammond M."/>
            <person name="Megy K."/>
            <person name="Lawson D."/>
            <person name="Kodira C."/>
            <person name="Sutton G."/>
            <person name="Meyer J."/>
            <person name="Hill C.A."/>
            <person name="Birren B."/>
            <person name="Nene V."/>
            <person name="Collins F."/>
            <person name="Alarcon-Chaidez F."/>
            <person name="Wikel S."/>
            <person name="Strausberg R."/>
        </authorList>
    </citation>
    <scope>NUCLEOTIDE SEQUENCE [LARGE SCALE GENOMIC DNA]</scope>
    <source>
        <strain evidence="5">Wikel</strain>
        <strain evidence="3">Wikel colony</strain>
    </source>
</reference>
<name>B7Q816_IXOSC</name>
<dbReference type="InParanoid" id="B7Q816"/>
<dbReference type="EnsemblMetazoa" id="ISCW010490-RA">
    <property type="protein sequence ID" value="ISCW010490-PA"/>
    <property type="gene ID" value="ISCW010490"/>
</dbReference>
<keyword evidence="2" id="KW-0812">Transmembrane</keyword>
<feature type="transmembrane region" description="Helical" evidence="2">
    <location>
        <begin position="92"/>
        <end position="117"/>
    </location>
</feature>
<dbReference type="EMBL" id="ABJB010871661">
    <property type="status" value="NOT_ANNOTATED_CDS"/>
    <property type="molecule type" value="Genomic_DNA"/>
</dbReference>
<organism>
    <name type="scientific">Ixodes scapularis</name>
    <name type="common">Black-legged tick</name>
    <name type="synonym">Deer tick</name>
    <dbReference type="NCBI Taxonomy" id="6945"/>
    <lineage>
        <taxon>Eukaryota</taxon>
        <taxon>Metazoa</taxon>
        <taxon>Ecdysozoa</taxon>
        <taxon>Arthropoda</taxon>
        <taxon>Chelicerata</taxon>
        <taxon>Arachnida</taxon>
        <taxon>Acari</taxon>
        <taxon>Parasitiformes</taxon>
        <taxon>Ixodida</taxon>
        <taxon>Ixodoidea</taxon>
        <taxon>Ixodidae</taxon>
        <taxon>Ixodinae</taxon>
        <taxon>Ixodes</taxon>
    </lineage>
</organism>
<evidence type="ECO:0000256" key="2">
    <source>
        <dbReference type="SAM" id="Phobius"/>
    </source>
</evidence>
<dbReference type="AlphaFoldDB" id="B7Q816"/>
<feature type="transmembrane region" description="Helical" evidence="2">
    <location>
        <begin position="63"/>
        <end position="80"/>
    </location>
</feature>
<dbReference type="VEuPathDB" id="VectorBase:ISCI010490"/>
<feature type="compositionally biased region" description="Basic and acidic residues" evidence="1">
    <location>
        <begin position="1"/>
        <end position="15"/>
    </location>
</feature>
<accession>B7Q816</accession>
<feature type="region of interest" description="Disordered" evidence="1">
    <location>
        <begin position="1"/>
        <end position="31"/>
    </location>
</feature>
<evidence type="ECO:0000313" key="3">
    <source>
        <dbReference type="EMBL" id="EEC14988.1"/>
    </source>
</evidence>
<dbReference type="Proteomes" id="UP000001555">
    <property type="component" value="Unassembled WGS sequence"/>
</dbReference>
<dbReference type="HOGENOM" id="CLU_2052198_0_0_1"/>
<gene>
    <name evidence="3" type="ORF">IscW_ISCW010490</name>
</gene>
<proteinExistence type="predicted"/>
<dbReference type="VEuPathDB" id="VectorBase:ISCW010490"/>
<dbReference type="EMBL" id="DS879898">
    <property type="protein sequence ID" value="EEC14988.1"/>
    <property type="molecule type" value="Genomic_DNA"/>
</dbReference>
<sequence>MQARHPELAHPRTGDCEASAAGTPRRRRRSSFRDVVRCPLGSALDAWAERDAERNDRRRVPDVGVRETVAVSPVVIFWGVGGPPPCSGLLQFRVPLFITLSIGVIYYIYILYTYCWVEAH</sequence>
<keyword evidence="2" id="KW-0472">Membrane</keyword>
<protein>
    <submittedName>
        <fullName evidence="3 4">Uncharacterized protein</fullName>
    </submittedName>
</protein>
<dbReference type="PaxDb" id="6945-B7Q816"/>
<evidence type="ECO:0000313" key="4">
    <source>
        <dbReference type="EnsemblMetazoa" id="ISCW010490-PA"/>
    </source>
</evidence>
<evidence type="ECO:0000256" key="1">
    <source>
        <dbReference type="SAM" id="MobiDB-lite"/>
    </source>
</evidence>